<feature type="repeat" description="ANK" evidence="7">
    <location>
        <begin position="667"/>
        <end position="699"/>
    </location>
</feature>
<dbReference type="Gene3D" id="1.25.40.20">
    <property type="entry name" value="Ankyrin repeat-containing domain"/>
    <property type="match status" value="1"/>
</dbReference>
<evidence type="ECO:0000256" key="5">
    <source>
        <dbReference type="ARBA" id="ARBA00059984"/>
    </source>
</evidence>
<dbReference type="GO" id="GO:0001228">
    <property type="term" value="F:DNA-binding transcription activator activity, RNA polymerase II-specific"/>
    <property type="evidence" value="ECO:0007669"/>
    <property type="project" value="UniProtKB-ARBA"/>
</dbReference>
<dbReference type="PROSITE" id="PS51299">
    <property type="entry name" value="HTH_APSES"/>
    <property type="match status" value="1"/>
</dbReference>
<dbReference type="InterPro" id="IPR036887">
    <property type="entry name" value="HTH_APSES_sf"/>
</dbReference>
<dbReference type="GO" id="GO:0003713">
    <property type="term" value="F:transcription coactivator activity"/>
    <property type="evidence" value="ECO:0007669"/>
    <property type="project" value="TreeGrafter"/>
</dbReference>
<reference evidence="11 12" key="1">
    <citation type="submission" date="2020-03" db="EMBL/GenBank/DDBJ databases">
        <title>Draft Genome Sequence of Cudoniella acicularis.</title>
        <authorList>
            <person name="Buettner E."/>
            <person name="Kellner H."/>
        </authorList>
    </citation>
    <scope>NUCLEOTIDE SEQUENCE [LARGE SCALE GENOMIC DNA]</scope>
    <source>
        <strain evidence="11 12">DSM 108380</strain>
    </source>
</reference>
<evidence type="ECO:0000256" key="6">
    <source>
        <dbReference type="ARBA" id="ARBA00073460"/>
    </source>
</evidence>
<dbReference type="InterPro" id="IPR036770">
    <property type="entry name" value="Ankyrin_rpt-contain_sf"/>
</dbReference>
<feature type="coiled-coil region" evidence="8">
    <location>
        <begin position="882"/>
        <end position="909"/>
    </location>
</feature>
<evidence type="ECO:0000256" key="1">
    <source>
        <dbReference type="ARBA" id="ARBA00022737"/>
    </source>
</evidence>
<feature type="compositionally biased region" description="Polar residues" evidence="9">
    <location>
        <begin position="461"/>
        <end position="470"/>
    </location>
</feature>
<evidence type="ECO:0000259" key="10">
    <source>
        <dbReference type="PROSITE" id="PS51299"/>
    </source>
</evidence>
<dbReference type="Pfam" id="PF04383">
    <property type="entry name" value="KilA-N"/>
    <property type="match status" value="1"/>
</dbReference>
<dbReference type="SUPFAM" id="SSF54616">
    <property type="entry name" value="DNA-binding domain of Mlu1-box binding protein MBP1"/>
    <property type="match status" value="1"/>
</dbReference>
<dbReference type="SMART" id="SM01252">
    <property type="entry name" value="KilA-N"/>
    <property type="match status" value="1"/>
</dbReference>
<feature type="compositionally biased region" description="Low complexity" evidence="9">
    <location>
        <begin position="142"/>
        <end position="157"/>
    </location>
</feature>
<evidence type="ECO:0000256" key="2">
    <source>
        <dbReference type="ARBA" id="ARBA00022969"/>
    </source>
</evidence>
<evidence type="ECO:0000256" key="3">
    <source>
        <dbReference type="ARBA" id="ARBA00023043"/>
    </source>
</evidence>
<keyword evidence="4" id="KW-0183">Conidiation</keyword>
<dbReference type="EMBL" id="JAAMPI010002006">
    <property type="protein sequence ID" value="KAF4620144.1"/>
    <property type="molecule type" value="Genomic_DNA"/>
</dbReference>
<dbReference type="PROSITE" id="PS50297">
    <property type="entry name" value="ANK_REP_REGION"/>
    <property type="match status" value="1"/>
</dbReference>
<dbReference type="SMART" id="SM00248">
    <property type="entry name" value="ANK"/>
    <property type="match status" value="2"/>
</dbReference>
<comment type="caution">
    <text evidence="11">The sequence shown here is derived from an EMBL/GenBank/DDBJ whole genome shotgun (WGS) entry which is preliminary data.</text>
</comment>
<evidence type="ECO:0000256" key="9">
    <source>
        <dbReference type="SAM" id="MobiDB-lite"/>
    </source>
</evidence>
<dbReference type="Pfam" id="PF00023">
    <property type="entry name" value="Ank"/>
    <property type="match status" value="1"/>
</dbReference>
<keyword evidence="12" id="KW-1185">Reference proteome</keyword>
<dbReference type="Gene3D" id="3.10.260.10">
    <property type="entry name" value="Transcription regulator HTH, APSES-type DNA-binding domain"/>
    <property type="match status" value="1"/>
</dbReference>
<evidence type="ECO:0000256" key="4">
    <source>
        <dbReference type="ARBA" id="ARBA00023321"/>
    </source>
</evidence>
<protein>
    <recommendedName>
        <fullName evidence="6">Transcription factor SWI6</fullName>
    </recommendedName>
</protein>
<dbReference type="PANTHER" id="PTHR43828:SF3">
    <property type="entry name" value="CHROMO DOMAIN-CONTAINING PROTEIN"/>
    <property type="match status" value="1"/>
</dbReference>
<dbReference type="Proteomes" id="UP000566819">
    <property type="component" value="Unassembled WGS sequence"/>
</dbReference>
<dbReference type="InterPro" id="IPR018004">
    <property type="entry name" value="KilA/APSES_HTH"/>
</dbReference>
<feature type="region of interest" description="Disordered" evidence="9">
    <location>
        <begin position="408"/>
        <end position="487"/>
    </location>
</feature>
<dbReference type="FunFam" id="3.10.260.10:FF:000001">
    <property type="entry name" value="APSES transcription factor (MbpA)"/>
    <property type="match status" value="1"/>
</dbReference>
<organism evidence="11 12">
    <name type="scientific">Cudoniella acicularis</name>
    <dbReference type="NCBI Taxonomy" id="354080"/>
    <lineage>
        <taxon>Eukaryota</taxon>
        <taxon>Fungi</taxon>
        <taxon>Dikarya</taxon>
        <taxon>Ascomycota</taxon>
        <taxon>Pezizomycotina</taxon>
        <taxon>Leotiomycetes</taxon>
        <taxon>Helotiales</taxon>
        <taxon>Tricladiaceae</taxon>
        <taxon>Cudoniella</taxon>
    </lineage>
</organism>
<dbReference type="FunFam" id="1.25.40.20:FF:000365">
    <property type="entry name" value="Start control protein cdc10"/>
    <property type="match status" value="1"/>
</dbReference>
<dbReference type="AlphaFoldDB" id="A0A8H4VU83"/>
<feature type="compositionally biased region" description="Polar residues" evidence="9">
    <location>
        <begin position="359"/>
        <end position="386"/>
    </location>
</feature>
<keyword evidence="1" id="KW-0677">Repeat</keyword>
<comment type="function">
    <text evidence="5">Transcription factor that plays a role downstream of the MCK1-MKK2-MPS1 cascade. Required for hyphal morphogenesis and pathogenicity. Is an important oxidative stress response regulator and plays a positive role in the regulation of extracellular peroxidases.</text>
</comment>
<gene>
    <name evidence="11" type="ORF">G7Y89_g14681</name>
</gene>
<name>A0A8H4VU83_9HELO</name>
<dbReference type="GO" id="GO:0033309">
    <property type="term" value="C:SBF transcription complex"/>
    <property type="evidence" value="ECO:0007669"/>
    <property type="project" value="TreeGrafter"/>
</dbReference>
<evidence type="ECO:0000313" key="11">
    <source>
        <dbReference type="EMBL" id="KAF4620144.1"/>
    </source>
</evidence>
<feature type="region of interest" description="Disordered" evidence="9">
    <location>
        <begin position="709"/>
        <end position="733"/>
    </location>
</feature>
<dbReference type="GO" id="GO:0030907">
    <property type="term" value="C:MBF transcription complex"/>
    <property type="evidence" value="ECO:0007669"/>
    <property type="project" value="TreeGrafter"/>
</dbReference>
<dbReference type="PROSITE" id="PS50088">
    <property type="entry name" value="ANK_REPEAT"/>
    <property type="match status" value="2"/>
</dbReference>
<dbReference type="GO" id="GO:0030435">
    <property type="term" value="P:sporulation resulting in formation of a cellular spore"/>
    <property type="evidence" value="ECO:0007669"/>
    <property type="project" value="UniProtKB-KW"/>
</dbReference>
<keyword evidence="3 7" id="KW-0040">ANK repeat</keyword>
<feature type="compositionally biased region" description="Basic and acidic residues" evidence="9">
    <location>
        <begin position="409"/>
        <end position="423"/>
    </location>
</feature>
<sequence>MNDWLAPSKASAPTPLQVTTLLPHAPKNTSFTSSSLVAQVSASLVAIALDRGETIVESCVFPRDAISSTRLVRLNSHFAFALLHWTPMASATITTNPQPLATTSHSRQNHLNQPRSFSTASGAFEEQESPVTRPTAHMSFNMSQGSQGSGLMMQSGGPFRQYEGNSQTNRRNSAPQIYSAIYSGVDVYEMEVNGIAVMRRRKDSWLNATQILKVAGIDKGKRTKVLEKEILIGEHEKVQGGYGKYQGTWIKFDRGVEFCRQYGVEEMLRPLLTYDMGQDGGIAGQGGIDTPTKEQALAAQRKRLYTAGSENRSGGQSGTFFKNISSTASHAVAAISKARFDSPVPRMRNGATSARPASFSRQSSQQNLGSQESAFPGGSQQSTQSYASNDNYAVSGQDSAYATQYTQTLRDDSRNGDFEEPPRKRLRPSSGDTDQQHPMDGYYDSSMREPSPTEPNESFVYHSQHTQGEEVNTPLPPLSPTLGPENEQKKGLLLSLFTDPSRTNFHQHPAFVNMSPQDLDMPIDKSSNTALIWAATLARVPLLKALITGGASINRVNRVGETALMRCCEVTNNLDMGSFPDLLELLGPTIEFRDARDRTVLHHIAVTSAVKGRSSASKYYLESLLEFVVRQGPSTNSQQSFSSGMATAGAMNLGRFMSEVVNVQDSAGDTALSIAARIGNRSIISQLLEVGANSEIKNRSGLCPNDFGVGEGGNDAGSSRLPAPENYTSRTSQTSNEIITFSDVEREFTEELNAKQARIDSLHTELRESSAALGEQRRCVEKLDAEAKGREARKAKIANLTKSVDAERSRLRQMQQQMGQAPQEVNMQLGDADKGLALPAGAVPANVLMSINPNHHQPLVLDQAQRQLLASLPPTHVLRSRVNAYKGNNQALEDTVRALQSKSSELATKYRKVVGLCTATPEDKVDEVAPKLLRAIESEPNVDLRRIREFLHRVEGT</sequence>
<dbReference type="PANTHER" id="PTHR43828">
    <property type="entry name" value="ASPARAGINASE"/>
    <property type="match status" value="1"/>
</dbReference>
<keyword evidence="2" id="KW-0749">Sporulation</keyword>
<dbReference type="OrthoDB" id="6718656at2759"/>
<evidence type="ECO:0000256" key="7">
    <source>
        <dbReference type="PROSITE-ProRule" id="PRU00023"/>
    </source>
</evidence>
<accession>A0A8H4VU83</accession>
<dbReference type="InterPro" id="IPR051642">
    <property type="entry name" value="SWI6-like"/>
</dbReference>
<dbReference type="InterPro" id="IPR003163">
    <property type="entry name" value="Tscrpt_reg_HTH_APSES-type"/>
</dbReference>
<proteinExistence type="predicted"/>
<feature type="domain" description="HTH APSES-type" evidence="10">
    <location>
        <begin position="177"/>
        <end position="285"/>
    </location>
</feature>
<feature type="compositionally biased region" description="Polar residues" evidence="9">
    <location>
        <begin position="96"/>
        <end position="121"/>
    </location>
</feature>
<evidence type="ECO:0000313" key="12">
    <source>
        <dbReference type="Proteomes" id="UP000566819"/>
    </source>
</evidence>
<keyword evidence="8" id="KW-0175">Coiled coil</keyword>
<feature type="region of interest" description="Disordered" evidence="9">
    <location>
        <begin position="96"/>
        <end position="171"/>
    </location>
</feature>
<dbReference type="GO" id="GO:0003677">
    <property type="term" value="F:DNA binding"/>
    <property type="evidence" value="ECO:0007669"/>
    <property type="project" value="InterPro"/>
</dbReference>
<dbReference type="InterPro" id="IPR002110">
    <property type="entry name" value="Ankyrin_rpt"/>
</dbReference>
<dbReference type="SUPFAM" id="SSF48403">
    <property type="entry name" value="Ankyrin repeat"/>
    <property type="match status" value="1"/>
</dbReference>
<dbReference type="GO" id="GO:0048315">
    <property type="term" value="P:conidium formation"/>
    <property type="evidence" value="ECO:0007669"/>
    <property type="project" value="UniProtKB-KW"/>
</dbReference>
<evidence type="ECO:0000256" key="8">
    <source>
        <dbReference type="SAM" id="Coils"/>
    </source>
</evidence>
<feature type="region of interest" description="Disordered" evidence="9">
    <location>
        <begin position="343"/>
        <end position="386"/>
    </location>
</feature>
<feature type="repeat" description="ANK" evidence="7">
    <location>
        <begin position="526"/>
        <end position="558"/>
    </location>
</feature>